<dbReference type="SUPFAM" id="SSF48264">
    <property type="entry name" value="Cytochrome P450"/>
    <property type="match status" value="1"/>
</dbReference>
<dbReference type="PANTHER" id="PTHR24305">
    <property type="entry name" value="CYTOCHROME P450"/>
    <property type="match status" value="1"/>
</dbReference>
<gene>
    <name evidence="3" type="ORF">GQ26_0430220</name>
</gene>
<dbReference type="InterPro" id="IPR050121">
    <property type="entry name" value="Cytochrome_P450_monoxygenase"/>
</dbReference>
<dbReference type="AlphaFoldDB" id="A0A093UXV6"/>
<feature type="transmembrane region" description="Helical" evidence="2">
    <location>
        <begin position="12"/>
        <end position="34"/>
    </location>
</feature>
<dbReference type="InterPro" id="IPR036396">
    <property type="entry name" value="Cyt_P450_sf"/>
</dbReference>
<dbReference type="PANTHER" id="PTHR24305:SF166">
    <property type="entry name" value="CYTOCHROME P450 12A4, MITOCHONDRIAL-RELATED"/>
    <property type="match status" value="1"/>
</dbReference>
<dbReference type="InterPro" id="IPR001128">
    <property type="entry name" value="Cyt_P450"/>
</dbReference>
<dbReference type="Gene3D" id="1.10.630.10">
    <property type="entry name" value="Cytochrome P450"/>
    <property type="match status" value="1"/>
</dbReference>
<dbReference type="GO" id="GO:0005506">
    <property type="term" value="F:iron ion binding"/>
    <property type="evidence" value="ECO:0007669"/>
    <property type="project" value="InterPro"/>
</dbReference>
<dbReference type="HOGENOM" id="CLU_1195557_0_0_1"/>
<keyword evidence="2" id="KW-0472">Membrane</keyword>
<accession>A0A093UXV6</accession>
<keyword evidence="2" id="KW-0812">Transmembrane</keyword>
<evidence type="ECO:0000313" key="3">
    <source>
        <dbReference type="EMBL" id="KFX42534.1"/>
    </source>
</evidence>
<comment type="similarity">
    <text evidence="1">Belongs to the cytochrome P450 family.</text>
</comment>
<evidence type="ECO:0000256" key="2">
    <source>
        <dbReference type="SAM" id="Phobius"/>
    </source>
</evidence>
<dbReference type="GO" id="GO:0020037">
    <property type="term" value="F:heme binding"/>
    <property type="evidence" value="ECO:0007669"/>
    <property type="project" value="InterPro"/>
</dbReference>
<name>A0A093UXV6_TALMA</name>
<dbReference type="GO" id="GO:0004497">
    <property type="term" value="F:monooxygenase activity"/>
    <property type="evidence" value="ECO:0007669"/>
    <property type="project" value="InterPro"/>
</dbReference>
<dbReference type="EMBL" id="JPOX01000043">
    <property type="protein sequence ID" value="KFX42534.1"/>
    <property type="molecule type" value="Genomic_DNA"/>
</dbReference>
<comment type="caution">
    <text evidence="3">The sequence shown here is derived from an EMBL/GenBank/DDBJ whole genome shotgun (WGS) entry which is preliminary data.</text>
</comment>
<evidence type="ECO:0000256" key="1">
    <source>
        <dbReference type="ARBA" id="ARBA00010617"/>
    </source>
</evidence>
<dbReference type="GO" id="GO:0016705">
    <property type="term" value="F:oxidoreductase activity, acting on paired donors, with incorporation or reduction of molecular oxygen"/>
    <property type="evidence" value="ECO:0007669"/>
    <property type="project" value="InterPro"/>
</dbReference>
<sequence>MALLRQVVGYRIADFIGGAGNIGFGLLILLPQGLLRHIIGWSPRDGRSIFHLQQKLSELVIDPLTSPNGVSEGRMLSSIYASEHVPLAAKTKHSLLPDTLGVVLAGTEATANVLITVMYYLLSRPESLQRLQTELRKQLPTDHHTIEFQQLKRLPYLDATILEGFRLEQGSEFRTPRVSQEPLLYNDQLLIPAGRYYPENAQISCTIRYRTTFMFGDASGKSNHILHISDVT</sequence>
<reference key="1">
    <citation type="journal article" date="2014" name="PLoS Genet.">
        <title>Signature Gene Expression Reveals Novel Clues to the Molecular Mechanisms of Dimorphic Transition in Penicillium marneffei.</title>
        <authorList>
            <person name="Yang E."/>
            <person name="Wang G."/>
            <person name="Cai J."/>
            <person name="Woo P.C."/>
            <person name="Lau S.K."/>
            <person name="Yuen K.-Y."/>
            <person name="Chow W.-N."/>
            <person name="Lin X."/>
        </authorList>
    </citation>
    <scope>NUCLEOTIDE SEQUENCE [LARGE SCALE GENOMIC DNA]</scope>
    <source>
        <strain>PM1</strain>
    </source>
</reference>
<dbReference type="Pfam" id="PF00067">
    <property type="entry name" value="p450"/>
    <property type="match status" value="1"/>
</dbReference>
<keyword evidence="2" id="KW-1133">Transmembrane helix</keyword>
<proteinExistence type="inferred from homology"/>
<reference evidence="3" key="2">
    <citation type="journal article" date="2014" name="PLoS Genet.">
        <title>Signature gene expression reveals novel clues to the molecular mechanisms of dimorphic transition in Penicillium marneffei.</title>
        <authorList>
            <person name="Yang E."/>
            <person name="Wang G."/>
            <person name="Cai J."/>
            <person name="Woo P.C."/>
            <person name="Lau S.K."/>
            <person name="Yuen K.-Y."/>
            <person name="Chow W.-N."/>
            <person name="Lin X."/>
        </authorList>
    </citation>
    <scope>NUCLEOTIDE SEQUENCE</scope>
    <source>
        <strain evidence="3">PM1</strain>
    </source>
</reference>
<protein>
    <submittedName>
        <fullName evidence="3">Trichodiene oxygenase</fullName>
    </submittedName>
</protein>
<organism evidence="3">
    <name type="scientific">Talaromyces marneffei PM1</name>
    <dbReference type="NCBI Taxonomy" id="1077442"/>
    <lineage>
        <taxon>Eukaryota</taxon>
        <taxon>Fungi</taxon>
        <taxon>Dikarya</taxon>
        <taxon>Ascomycota</taxon>
        <taxon>Pezizomycotina</taxon>
        <taxon>Eurotiomycetes</taxon>
        <taxon>Eurotiomycetidae</taxon>
        <taxon>Eurotiales</taxon>
        <taxon>Trichocomaceae</taxon>
        <taxon>Talaromyces</taxon>
        <taxon>Talaromyces sect. Talaromyces</taxon>
    </lineage>
</organism>